<reference evidence="2" key="1">
    <citation type="submission" date="2018-09" db="EMBL/GenBank/DDBJ databases">
        <authorList>
            <person name="Zhu H."/>
        </authorList>
    </citation>
    <scope>NUCLEOTIDE SEQUENCE [LARGE SCALE GENOMIC DNA]</scope>
    <source>
        <strain evidence="2">K1W22B-1</strain>
    </source>
</reference>
<keyword evidence="2" id="KW-1185">Reference proteome</keyword>
<gene>
    <name evidence="1" type="ORF">D4739_14110</name>
</gene>
<dbReference type="AlphaFoldDB" id="A0A3A5HA58"/>
<evidence type="ECO:0000313" key="2">
    <source>
        <dbReference type="Proteomes" id="UP000276542"/>
    </source>
</evidence>
<proteinExistence type="predicted"/>
<dbReference type="Proteomes" id="UP000276542">
    <property type="component" value="Unassembled WGS sequence"/>
</dbReference>
<name>A0A3A5HA58_9ACTN</name>
<evidence type="ECO:0000313" key="1">
    <source>
        <dbReference type="EMBL" id="RJS47242.1"/>
    </source>
</evidence>
<organism evidence="1 2">
    <name type="scientific">Nocardioides cavernaquae</name>
    <dbReference type="NCBI Taxonomy" id="2321396"/>
    <lineage>
        <taxon>Bacteria</taxon>
        <taxon>Bacillati</taxon>
        <taxon>Actinomycetota</taxon>
        <taxon>Actinomycetes</taxon>
        <taxon>Propionibacteriales</taxon>
        <taxon>Nocardioidaceae</taxon>
        <taxon>Nocardioides</taxon>
    </lineage>
</organism>
<sequence>MVHPATYLTVSFNPGVDKFDVPTDPAYSNIATVDVNGVMGKLTASTNGPGVIRRDWVDVTGTYQVVMVDRLQTSDGQVAFSAQQILAVGRSVR</sequence>
<comment type="caution">
    <text evidence="1">The sequence shown here is derived from an EMBL/GenBank/DDBJ whole genome shotgun (WGS) entry which is preliminary data.</text>
</comment>
<accession>A0A3A5HA58</accession>
<dbReference type="EMBL" id="QYRP01000002">
    <property type="protein sequence ID" value="RJS47242.1"/>
    <property type="molecule type" value="Genomic_DNA"/>
</dbReference>
<protein>
    <submittedName>
        <fullName evidence="1">Uncharacterized protein</fullName>
    </submittedName>
</protein>